<dbReference type="InterPro" id="IPR007801">
    <property type="entry name" value="MbnB/TglH/ChrH"/>
</dbReference>
<dbReference type="InterPro" id="IPR036237">
    <property type="entry name" value="Xyl_isomerase-like_sf"/>
</dbReference>
<dbReference type="STRING" id="158822.LH23_10520"/>
<sequence>MPEHEWDEIEFLDEVSRQSGCGLLLDLNNVWLSAHNLGFEAAAWLSRFPVERVTEIHLAGFSPDEGGSHLLIDSHESVGFRRSLVTLCASDPARGSETHAYRTG</sequence>
<gene>
    <name evidence="1" type="ORF">NCTC12120_00761</name>
</gene>
<dbReference type="EMBL" id="UAVU01000003">
    <property type="protein sequence ID" value="SQA96987.1"/>
    <property type="molecule type" value="Genomic_DNA"/>
</dbReference>
<dbReference type="SUPFAM" id="SSF51658">
    <property type="entry name" value="Xylose isomerase-like"/>
    <property type="match status" value="1"/>
</dbReference>
<protein>
    <submittedName>
        <fullName evidence="1">Protein of uncharacterized function (DUF692)</fullName>
    </submittedName>
</protein>
<dbReference type="PANTHER" id="PTHR42194">
    <property type="entry name" value="UPF0276 PROTEIN HI_1600"/>
    <property type="match status" value="1"/>
</dbReference>
<accession>A0A2X2T3K5</accession>
<dbReference type="Pfam" id="PF05114">
    <property type="entry name" value="MbnB_TglH_ChrH"/>
    <property type="match status" value="1"/>
</dbReference>
<evidence type="ECO:0000313" key="2">
    <source>
        <dbReference type="Proteomes" id="UP000251197"/>
    </source>
</evidence>
<name>A0A2X2T3K5_9ENTR</name>
<organism evidence="1 2">
    <name type="scientific">Cedecea neteri</name>
    <dbReference type="NCBI Taxonomy" id="158822"/>
    <lineage>
        <taxon>Bacteria</taxon>
        <taxon>Pseudomonadati</taxon>
        <taxon>Pseudomonadota</taxon>
        <taxon>Gammaproteobacteria</taxon>
        <taxon>Enterobacterales</taxon>
        <taxon>Enterobacteriaceae</taxon>
        <taxon>Cedecea</taxon>
    </lineage>
</organism>
<dbReference type="AlphaFoldDB" id="A0A2X2T3K5"/>
<evidence type="ECO:0000313" key="1">
    <source>
        <dbReference type="EMBL" id="SQA96987.1"/>
    </source>
</evidence>
<dbReference type="PANTHER" id="PTHR42194:SF1">
    <property type="entry name" value="UPF0276 PROTEIN HI_1600"/>
    <property type="match status" value="1"/>
</dbReference>
<dbReference type="Proteomes" id="UP000251197">
    <property type="component" value="Unassembled WGS sequence"/>
</dbReference>
<dbReference type="Gene3D" id="3.20.20.150">
    <property type="entry name" value="Divalent-metal-dependent TIM barrel enzymes"/>
    <property type="match status" value="1"/>
</dbReference>
<reference evidence="1 2" key="1">
    <citation type="submission" date="2018-06" db="EMBL/GenBank/DDBJ databases">
        <authorList>
            <consortium name="Pathogen Informatics"/>
            <person name="Doyle S."/>
        </authorList>
    </citation>
    <scope>NUCLEOTIDE SEQUENCE [LARGE SCALE GENOMIC DNA]</scope>
    <source>
        <strain evidence="1 2">NCTC12120</strain>
    </source>
</reference>
<proteinExistence type="predicted"/>